<protein>
    <submittedName>
        <fullName evidence="2">Uncharacterized protein</fullName>
    </submittedName>
</protein>
<evidence type="ECO:0000313" key="3">
    <source>
        <dbReference type="Proteomes" id="UP001604277"/>
    </source>
</evidence>
<name>A0ABD1RR17_9LAMI</name>
<dbReference type="EMBL" id="JBFOLJ010000012">
    <property type="protein sequence ID" value="KAL2489489.1"/>
    <property type="molecule type" value="Genomic_DNA"/>
</dbReference>
<sequence length="148" mass="17298">MATLKPDIGYSIRFEDGTLKITKMALTTEKIKTMYKTLKHENKFHARQSTVSFRAMVEPDILNSEVPKHEQSQNMANRRNQRREEYGRRTRPWRNVQGRNIAPAQTVAYCHWQGPMCRHVVLDFVQGKERWSCSIGELGCFPVLFIID</sequence>
<gene>
    <name evidence="2" type="ORF">Fot_42781</name>
</gene>
<feature type="region of interest" description="Disordered" evidence="1">
    <location>
        <begin position="67"/>
        <end position="92"/>
    </location>
</feature>
<dbReference type="AlphaFoldDB" id="A0ABD1RR17"/>
<comment type="caution">
    <text evidence="2">The sequence shown here is derived from an EMBL/GenBank/DDBJ whole genome shotgun (WGS) entry which is preliminary data.</text>
</comment>
<organism evidence="2 3">
    <name type="scientific">Forsythia ovata</name>
    <dbReference type="NCBI Taxonomy" id="205694"/>
    <lineage>
        <taxon>Eukaryota</taxon>
        <taxon>Viridiplantae</taxon>
        <taxon>Streptophyta</taxon>
        <taxon>Embryophyta</taxon>
        <taxon>Tracheophyta</taxon>
        <taxon>Spermatophyta</taxon>
        <taxon>Magnoliopsida</taxon>
        <taxon>eudicotyledons</taxon>
        <taxon>Gunneridae</taxon>
        <taxon>Pentapetalae</taxon>
        <taxon>asterids</taxon>
        <taxon>lamiids</taxon>
        <taxon>Lamiales</taxon>
        <taxon>Oleaceae</taxon>
        <taxon>Forsythieae</taxon>
        <taxon>Forsythia</taxon>
    </lineage>
</organism>
<evidence type="ECO:0000256" key="1">
    <source>
        <dbReference type="SAM" id="MobiDB-lite"/>
    </source>
</evidence>
<dbReference type="Proteomes" id="UP001604277">
    <property type="component" value="Unassembled WGS sequence"/>
</dbReference>
<keyword evidence="3" id="KW-1185">Reference proteome</keyword>
<accession>A0ABD1RR17</accession>
<evidence type="ECO:0000313" key="2">
    <source>
        <dbReference type="EMBL" id="KAL2489489.1"/>
    </source>
</evidence>
<reference evidence="3" key="1">
    <citation type="submission" date="2024-07" db="EMBL/GenBank/DDBJ databases">
        <title>Two chromosome-level genome assemblies of Korean endemic species Abeliophyllum distichum and Forsythia ovata (Oleaceae).</title>
        <authorList>
            <person name="Jang H."/>
        </authorList>
    </citation>
    <scope>NUCLEOTIDE SEQUENCE [LARGE SCALE GENOMIC DNA]</scope>
</reference>
<proteinExistence type="predicted"/>